<dbReference type="RefSeq" id="WP_141446991.1">
    <property type="nucleotide sequence ID" value="NZ_CP041217.1"/>
</dbReference>
<dbReference type="KEGG" id="saca:FFV09_06185"/>
<dbReference type="OrthoDB" id="9775296at2"/>
<dbReference type="PRINTS" id="PR00081">
    <property type="entry name" value="GDHRDH"/>
</dbReference>
<evidence type="ECO:0000256" key="2">
    <source>
        <dbReference type="ARBA" id="ARBA00023002"/>
    </source>
</evidence>
<name>A0A4Y6UWT4_SACBS</name>
<keyword evidence="6" id="KW-1185">Reference proteome</keyword>
<evidence type="ECO:0000256" key="4">
    <source>
        <dbReference type="SAM" id="MobiDB-lite"/>
    </source>
</evidence>
<dbReference type="GO" id="GO:0016491">
    <property type="term" value="F:oxidoreductase activity"/>
    <property type="evidence" value="ECO:0007669"/>
    <property type="project" value="UniProtKB-KW"/>
</dbReference>
<organism evidence="5 6">
    <name type="scientific">Saccharibacillus brassicae</name>
    <dbReference type="NCBI Taxonomy" id="2583377"/>
    <lineage>
        <taxon>Bacteria</taxon>
        <taxon>Bacillati</taxon>
        <taxon>Bacillota</taxon>
        <taxon>Bacilli</taxon>
        <taxon>Bacillales</taxon>
        <taxon>Paenibacillaceae</taxon>
        <taxon>Saccharibacillus</taxon>
    </lineage>
</organism>
<comment type="similarity">
    <text evidence="1 3">Belongs to the short-chain dehydrogenases/reductases (SDR) family.</text>
</comment>
<keyword evidence="2" id="KW-0560">Oxidoreductase</keyword>
<dbReference type="InterPro" id="IPR036291">
    <property type="entry name" value="NAD(P)-bd_dom_sf"/>
</dbReference>
<evidence type="ECO:0000256" key="3">
    <source>
        <dbReference type="RuleBase" id="RU000363"/>
    </source>
</evidence>
<feature type="region of interest" description="Disordered" evidence="4">
    <location>
        <begin position="58"/>
        <end position="89"/>
    </location>
</feature>
<dbReference type="InterPro" id="IPR020904">
    <property type="entry name" value="Sc_DH/Rdtase_CS"/>
</dbReference>
<sequence length="331" mass="34899">MDTKNKTAIVTGTSSGFGLHICIGLASEGVRVAACMRRPEAAERLLAAAREADRAAGAEVAAGRDAEPGAEAGAVRNRSGDAGKTIEPRGLIPLGTGPVSGLIFPVALDVCDDARVTEAVADIGAAFGRIDILVNNAGLAMGGFIGEVPMHGWREQFAVNVFGLIAMTGAVVPYMREAGSGCIIQMSSVSGAIGLPGYAPYVSSKFAIEGFSESLALETAPHGIRTYVLEPASYKTEIWDKGFAGIHRAEHSPNEAALQRMLDMSRASAQSGGDPRDVAKLAVDLALGRRGRGRFRYVLPRGAAALVWFKKRLPDRLVQAVMLRILRRGMK</sequence>
<dbReference type="PRINTS" id="PR00080">
    <property type="entry name" value="SDRFAMILY"/>
</dbReference>
<reference evidence="5 6" key="1">
    <citation type="submission" date="2019-06" db="EMBL/GenBank/DDBJ databases">
        <title>Saccharibacillus brassicae sp. nov., an endophytic bacterium isolated from Chinese cabbage seeds (Brassica pekinensis).</title>
        <authorList>
            <person name="Jiang L."/>
            <person name="Lee J."/>
            <person name="Kim S.W."/>
        </authorList>
    </citation>
    <scope>NUCLEOTIDE SEQUENCE [LARGE SCALE GENOMIC DNA]</scope>
    <source>
        <strain evidence="6">KCTC 43072 / ATSA2</strain>
    </source>
</reference>
<dbReference type="InterPro" id="IPR051911">
    <property type="entry name" value="SDR_oxidoreductase"/>
</dbReference>
<gene>
    <name evidence="5" type="ORF">FFV09_06185</name>
</gene>
<dbReference type="AlphaFoldDB" id="A0A4Y6UWT4"/>
<evidence type="ECO:0000256" key="1">
    <source>
        <dbReference type="ARBA" id="ARBA00006484"/>
    </source>
</evidence>
<evidence type="ECO:0000313" key="5">
    <source>
        <dbReference type="EMBL" id="QDH20485.1"/>
    </source>
</evidence>
<dbReference type="SUPFAM" id="SSF51735">
    <property type="entry name" value="NAD(P)-binding Rossmann-fold domains"/>
    <property type="match status" value="1"/>
</dbReference>
<dbReference type="InterPro" id="IPR002347">
    <property type="entry name" value="SDR_fam"/>
</dbReference>
<accession>A0A4Y6UWT4</accession>
<dbReference type="PANTHER" id="PTHR43976">
    <property type="entry name" value="SHORT CHAIN DEHYDROGENASE"/>
    <property type="match status" value="1"/>
</dbReference>
<dbReference type="Proteomes" id="UP000316968">
    <property type="component" value="Chromosome"/>
</dbReference>
<proteinExistence type="inferred from homology"/>
<protein>
    <submittedName>
        <fullName evidence="5">SDR family NAD(P)-dependent oxidoreductase</fullName>
    </submittedName>
</protein>
<feature type="compositionally biased region" description="Basic and acidic residues" evidence="4">
    <location>
        <begin position="78"/>
        <end position="87"/>
    </location>
</feature>
<dbReference type="Gene3D" id="3.40.50.720">
    <property type="entry name" value="NAD(P)-binding Rossmann-like Domain"/>
    <property type="match status" value="1"/>
</dbReference>
<dbReference type="PROSITE" id="PS00061">
    <property type="entry name" value="ADH_SHORT"/>
    <property type="match status" value="1"/>
</dbReference>
<dbReference type="PANTHER" id="PTHR43976:SF16">
    <property type="entry name" value="SHORT-CHAIN DEHYDROGENASE_REDUCTASE FAMILY PROTEIN"/>
    <property type="match status" value="1"/>
</dbReference>
<feature type="compositionally biased region" description="Basic and acidic residues" evidence="4">
    <location>
        <begin position="58"/>
        <end position="67"/>
    </location>
</feature>
<evidence type="ECO:0000313" key="6">
    <source>
        <dbReference type="Proteomes" id="UP000316968"/>
    </source>
</evidence>
<dbReference type="EMBL" id="CP041217">
    <property type="protein sequence ID" value="QDH20485.1"/>
    <property type="molecule type" value="Genomic_DNA"/>
</dbReference>
<dbReference type="Pfam" id="PF00106">
    <property type="entry name" value="adh_short"/>
    <property type="match status" value="2"/>
</dbReference>